<dbReference type="InterPro" id="IPR011598">
    <property type="entry name" value="bHLH_dom"/>
</dbReference>
<accession>A0AA84ZC17</accession>
<name>A0AA84ZC17_9TREM</name>
<evidence type="ECO:0000313" key="7">
    <source>
        <dbReference type="WBParaSite" id="SMRG1_24210.1"/>
    </source>
</evidence>
<evidence type="ECO:0000259" key="5">
    <source>
        <dbReference type="PROSITE" id="PS50888"/>
    </source>
</evidence>
<keyword evidence="4" id="KW-0539">Nucleus</keyword>
<protein>
    <submittedName>
        <fullName evidence="7">RGS domain-containing protein</fullName>
    </submittedName>
</protein>
<dbReference type="GO" id="GO:0005634">
    <property type="term" value="C:nucleus"/>
    <property type="evidence" value="ECO:0007669"/>
    <property type="project" value="UniProtKB-SubCell"/>
</dbReference>
<evidence type="ECO:0000256" key="4">
    <source>
        <dbReference type="ARBA" id="ARBA00023242"/>
    </source>
</evidence>
<evidence type="ECO:0000313" key="6">
    <source>
        <dbReference type="Proteomes" id="UP000050790"/>
    </source>
</evidence>
<dbReference type="InterPro" id="IPR050370">
    <property type="entry name" value="HES_HEY"/>
</dbReference>
<dbReference type="SUPFAM" id="SSF47459">
    <property type="entry name" value="HLH, helix-loop-helix DNA-binding domain"/>
    <property type="match status" value="1"/>
</dbReference>
<dbReference type="Proteomes" id="UP000050790">
    <property type="component" value="Unassembled WGS sequence"/>
</dbReference>
<comment type="subcellular location">
    <subcellularLocation>
        <location evidence="1">Nucleus</location>
    </subcellularLocation>
</comment>
<dbReference type="SMART" id="SM00353">
    <property type="entry name" value="HLH"/>
    <property type="match status" value="1"/>
</dbReference>
<dbReference type="GO" id="GO:0046983">
    <property type="term" value="F:protein dimerization activity"/>
    <property type="evidence" value="ECO:0007669"/>
    <property type="project" value="InterPro"/>
</dbReference>
<evidence type="ECO:0000256" key="1">
    <source>
        <dbReference type="ARBA" id="ARBA00004123"/>
    </source>
</evidence>
<dbReference type="AlphaFoldDB" id="A0AA84ZC17"/>
<feature type="domain" description="BHLH" evidence="5">
    <location>
        <begin position="41"/>
        <end position="95"/>
    </location>
</feature>
<dbReference type="WBParaSite" id="SMRG1_24210.1">
    <property type="protein sequence ID" value="SMRG1_24210.1"/>
    <property type="gene ID" value="SMRG1_24210"/>
</dbReference>
<dbReference type="Pfam" id="PF00010">
    <property type="entry name" value="HLH"/>
    <property type="match status" value="1"/>
</dbReference>
<proteinExistence type="predicted"/>
<evidence type="ECO:0000256" key="3">
    <source>
        <dbReference type="ARBA" id="ARBA00023163"/>
    </source>
</evidence>
<organism evidence="6 7">
    <name type="scientific">Schistosoma margrebowiei</name>
    <dbReference type="NCBI Taxonomy" id="48269"/>
    <lineage>
        <taxon>Eukaryota</taxon>
        <taxon>Metazoa</taxon>
        <taxon>Spiralia</taxon>
        <taxon>Lophotrochozoa</taxon>
        <taxon>Platyhelminthes</taxon>
        <taxon>Trematoda</taxon>
        <taxon>Digenea</taxon>
        <taxon>Strigeidida</taxon>
        <taxon>Schistosomatoidea</taxon>
        <taxon>Schistosomatidae</taxon>
        <taxon>Schistosoma</taxon>
    </lineage>
</organism>
<keyword evidence="3" id="KW-0804">Transcription</keyword>
<sequence length="298" mass="34508">MYTSTPYTNHRSTEHSIISNEMNISNKIQFNSNLNGTQTSWKKRNKPLVEKRRRQRINHALDELRRLIIEPRIKHSNKLEKADILDMTVKFIKDLTTNFQLNKYQTIFQESQQIENIRMFYYGYLSCESTFKSIIQKHFDHQQSTSSTLNQMNQNDLTNINNELYHSKQFTMSHILNTVHSSSSLSPASTSSVSSSSSGSLSLSPSSSFPSKQLSINDLSESINFIPNYSLSYNTEQSDDFINSLIPLKTTDKLISNRISHNNYNNEMSLSLSTLSYNNSLEENNYNTDEDNVLWRPW</sequence>
<evidence type="ECO:0000256" key="2">
    <source>
        <dbReference type="ARBA" id="ARBA00023015"/>
    </source>
</evidence>
<dbReference type="PROSITE" id="PS50888">
    <property type="entry name" value="BHLH"/>
    <property type="match status" value="1"/>
</dbReference>
<dbReference type="PANTHER" id="PTHR10985">
    <property type="entry name" value="BASIC HELIX-LOOP-HELIX TRANSCRIPTION FACTOR, HES-RELATED"/>
    <property type="match status" value="1"/>
</dbReference>
<dbReference type="InterPro" id="IPR036638">
    <property type="entry name" value="HLH_DNA-bd_sf"/>
</dbReference>
<dbReference type="CDD" id="cd11410">
    <property type="entry name" value="bHLH_O_HES"/>
    <property type="match status" value="1"/>
</dbReference>
<reference evidence="7" key="1">
    <citation type="submission" date="2023-11" db="UniProtKB">
        <authorList>
            <consortium name="WormBaseParasite"/>
        </authorList>
    </citation>
    <scope>IDENTIFICATION</scope>
</reference>
<keyword evidence="2" id="KW-0805">Transcription regulation</keyword>
<dbReference type="Gene3D" id="4.10.280.10">
    <property type="entry name" value="Helix-loop-helix DNA-binding domain"/>
    <property type="match status" value="1"/>
</dbReference>